<proteinExistence type="predicted"/>
<name>A0A545UTE2_9HYPO</name>
<evidence type="ECO:0000313" key="3">
    <source>
        <dbReference type="Proteomes" id="UP000315783"/>
    </source>
</evidence>
<keyword evidence="3" id="KW-1185">Reference proteome</keyword>
<evidence type="ECO:0000313" key="2">
    <source>
        <dbReference type="EMBL" id="TQV92732.1"/>
    </source>
</evidence>
<reference evidence="2 3" key="1">
    <citation type="journal article" date="2019" name="Appl. Microbiol. Biotechnol.">
        <title>Genome sequence of Isaria javanica and comparative genome analysis insights into family S53 peptidase evolution in fungal entomopathogens.</title>
        <authorList>
            <person name="Lin R."/>
            <person name="Zhang X."/>
            <person name="Xin B."/>
            <person name="Zou M."/>
            <person name="Gao Y."/>
            <person name="Qin F."/>
            <person name="Hu Q."/>
            <person name="Xie B."/>
            <person name="Cheng X."/>
        </authorList>
    </citation>
    <scope>NUCLEOTIDE SEQUENCE [LARGE SCALE GENOMIC DNA]</scope>
    <source>
        <strain evidence="2 3">IJ1G</strain>
    </source>
</reference>
<accession>A0A545UTE2</accession>
<organism evidence="2 3">
    <name type="scientific">Cordyceps javanica</name>
    <dbReference type="NCBI Taxonomy" id="43265"/>
    <lineage>
        <taxon>Eukaryota</taxon>
        <taxon>Fungi</taxon>
        <taxon>Dikarya</taxon>
        <taxon>Ascomycota</taxon>
        <taxon>Pezizomycotina</taxon>
        <taxon>Sordariomycetes</taxon>
        <taxon>Hypocreomycetidae</taxon>
        <taxon>Hypocreales</taxon>
        <taxon>Cordycipitaceae</taxon>
        <taxon>Cordyceps</taxon>
    </lineage>
</organism>
<dbReference type="OrthoDB" id="5184961at2759"/>
<evidence type="ECO:0000256" key="1">
    <source>
        <dbReference type="SAM" id="MobiDB-lite"/>
    </source>
</evidence>
<protein>
    <submittedName>
        <fullName evidence="2">Uncharacterized protein</fullName>
    </submittedName>
</protein>
<sequence>MGCGSSKPANPATALAKRLDEQGPLPELEWYCRPVWGQYIDYIYGQAKENGSIGKLRQNFGEVLNSTAKDFLEMEYPECAKAGTTEDLRDGTGPFGSNSSPCVATKAFVTLDEGFNGIAYAYTLVIDSPMAWKSVSDGADGALPKRIADAPQTKLAQRSLTFILDSMDKGGSNVRHCVINLIIGSVMLSARWKPHNLIPSLALISQNADTELPGPKTSSDDDHGATPTLAPQRMFRSHMFMSVLKTLETEYPGCTIWDAGEMPFRVEDEPYPHSARFLVCREFDQRNKDVKTFDFKVEGSDTHGNNTVATLVRARDPSEDPGGIVCLAIVVNVDPEDQWPKRDMEKNLPIMASALEQSTKHGMIMSFLKGFDRCALRVWVGQDTRHYTLITPHTKGETAQHVQQFSDLLFDGPVDPLKPSVNLEDASDLEETFGVKLTRKEEHRLWESESHFQKMRHAMQERAKADPGRYEQIGIIAGHQSAAKFMENNFGDRTISDEGELPQPDQDGTSKFGNTKMLVARDSSQGQGSIVAVLVAIPSPVPGYSAMVDREKLWVDTPEMKRAEDTLLAVLKKWYGEGKVSAEDCFVQVMMGMDAATYQFVDGEKFIDYPEERMKQIRWQ</sequence>
<dbReference type="AlphaFoldDB" id="A0A545UTE2"/>
<gene>
    <name evidence="2" type="ORF">IF1G_08656</name>
</gene>
<dbReference type="EMBL" id="SPUK01000014">
    <property type="protein sequence ID" value="TQV92732.1"/>
    <property type="molecule type" value="Genomic_DNA"/>
</dbReference>
<feature type="region of interest" description="Disordered" evidence="1">
    <location>
        <begin position="209"/>
        <end position="229"/>
    </location>
</feature>
<dbReference type="Proteomes" id="UP000315783">
    <property type="component" value="Unassembled WGS sequence"/>
</dbReference>
<comment type="caution">
    <text evidence="2">The sequence shown here is derived from an EMBL/GenBank/DDBJ whole genome shotgun (WGS) entry which is preliminary data.</text>
</comment>